<gene>
    <name evidence="2" type="ORF">CUN85_04250</name>
</gene>
<dbReference type="RefSeq" id="WP_135389072.1">
    <property type="nucleotide sequence ID" value="NZ_PGGK01000003.1"/>
</dbReference>
<dbReference type="PANTHER" id="PTHR43734:SF1">
    <property type="entry name" value="PHYTOENE DESATURASE"/>
    <property type="match status" value="1"/>
</dbReference>
<dbReference type="SUPFAM" id="SSF51905">
    <property type="entry name" value="FAD/NAD(P)-binding domain"/>
    <property type="match status" value="1"/>
</dbReference>
<proteinExistence type="predicted"/>
<organism evidence="2 3">
    <name type="scientific">Methanolobus halotolerans</name>
    <dbReference type="NCBI Taxonomy" id="2052935"/>
    <lineage>
        <taxon>Archaea</taxon>
        <taxon>Methanobacteriati</taxon>
        <taxon>Methanobacteriota</taxon>
        <taxon>Stenosarchaea group</taxon>
        <taxon>Methanomicrobia</taxon>
        <taxon>Methanosarcinales</taxon>
        <taxon>Methanosarcinaceae</taxon>
        <taxon>Methanolobus</taxon>
    </lineage>
</organism>
<dbReference type="AlphaFoldDB" id="A0A4E0PXC7"/>
<dbReference type="InterPro" id="IPR036188">
    <property type="entry name" value="FAD/NAD-bd_sf"/>
</dbReference>
<reference evidence="2 3" key="1">
    <citation type="submission" date="2017-11" db="EMBL/GenBank/DDBJ databases">
        <title>Isolation and Characterization of Methanogenic Archaea from Saline Meromictic Lake at Siberia.</title>
        <authorList>
            <person name="Shen Y."/>
            <person name="Huang H.-H."/>
            <person name="Lai M.-C."/>
            <person name="Chen S.-C."/>
        </authorList>
    </citation>
    <scope>NUCLEOTIDE SEQUENCE [LARGE SCALE GENOMIC DNA]</scope>
    <source>
        <strain evidence="2 3">SY-01</strain>
    </source>
</reference>
<keyword evidence="3" id="KW-1185">Reference proteome</keyword>
<evidence type="ECO:0000259" key="1">
    <source>
        <dbReference type="Pfam" id="PF01593"/>
    </source>
</evidence>
<dbReference type="OrthoDB" id="11867at2157"/>
<evidence type="ECO:0000313" key="3">
    <source>
        <dbReference type="Proteomes" id="UP000297295"/>
    </source>
</evidence>
<comment type="caution">
    <text evidence="2">The sequence shown here is derived from an EMBL/GenBank/DDBJ whole genome shotgun (WGS) entry which is preliminary data.</text>
</comment>
<dbReference type="Pfam" id="PF01593">
    <property type="entry name" value="Amino_oxidase"/>
    <property type="match status" value="1"/>
</dbReference>
<dbReference type="Gene3D" id="3.50.50.60">
    <property type="entry name" value="FAD/NAD(P)-binding domain"/>
    <property type="match status" value="1"/>
</dbReference>
<dbReference type="InterPro" id="IPR002937">
    <property type="entry name" value="Amino_oxidase"/>
</dbReference>
<accession>A0A4E0PXC7</accession>
<dbReference type="EMBL" id="PGGK01000003">
    <property type="protein sequence ID" value="TGC10691.1"/>
    <property type="molecule type" value="Genomic_DNA"/>
</dbReference>
<protein>
    <submittedName>
        <fullName evidence="2">NAD(P)/FAD-dependent oxidoreductase</fullName>
    </submittedName>
</protein>
<dbReference type="PANTHER" id="PTHR43734">
    <property type="entry name" value="PHYTOENE DESATURASE"/>
    <property type="match status" value="1"/>
</dbReference>
<dbReference type="Proteomes" id="UP000297295">
    <property type="component" value="Unassembled WGS sequence"/>
</dbReference>
<dbReference type="Gene3D" id="3.90.660.50">
    <property type="match status" value="1"/>
</dbReference>
<sequence>MKAIIIGSGLGGLLSAAKLSKAGHDVEVFEQLPLIGGRFTNITYKGFQLSTGALHMIPHGPSGPLARLLNDVGAEVTIVREKPAAVIRIPRKRGDTDYKFGHKDLLFEDFKLPFSLINRIKLAFYIIYTRKNPPTEGSFDEWCTKHIEQEWSHRISDSFFGWALSLRSSDVPVEEAFEIIENLYRYGGAGVPLGGCKAITDALAGIIRANGGIIHTSAEVTKIVTDNGGIKGVVSEGQKYISDLVISDIGHSATVDLLDSDAESTEMQNYINETKKLKPSAGVKICLSSDKPLIGHGGVLLTPYAKRINGINEVTNMDPALAPAGKHLTMSHQCVCEGDIDELEKEIELGLRDLEDIFAGKNYEVLLIQSYSNGWPVNRSSSGTDLTNSTPVRNLFVVGDGAKGKGGIEVEGVALGVEQTMKEILEN</sequence>
<dbReference type="GO" id="GO:0016491">
    <property type="term" value="F:oxidoreductase activity"/>
    <property type="evidence" value="ECO:0007669"/>
    <property type="project" value="InterPro"/>
</dbReference>
<feature type="domain" description="Amine oxidase" evidence="1">
    <location>
        <begin position="10"/>
        <end position="412"/>
    </location>
</feature>
<evidence type="ECO:0000313" key="2">
    <source>
        <dbReference type="EMBL" id="TGC10691.1"/>
    </source>
</evidence>
<name>A0A4E0PXC7_9EURY</name>